<dbReference type="GO" id="GO:0005829">
    <property type="term" value="C:cytosol"/>
    <property type="evidence" value="ECO:0007669"/>
    <property type="project" value="TreeGrafter"/>
</dbReference>
<dbReference type="GO" id="GO:0005975">
    <property type="term" value="P:carbohydrate metabolic process"/>
    <property type="evidence" value="ECO:0007669"/>
    <property type="project" value="InterPro"/>
</dbReference>
<protein>
    <submittedName>
        <fullName evidence="6">Glycoside hydrolase family 92 protein</fullName>
    </submittedName>
</protein>
<organism evidence="6 7">
    <name type="scientific">Phocaeicola coprocola</name>
    <dbReference type="NCBI Taxonomy" id="310298"/>
    <lineage>
        <taxon>Bacteria</taxon>
        <taxon>Pseudomonadati</taxon>
        <taxon>Bacteroidota</taxon>
        <taxon>Bacteroidia</taxon>
        <taxon>Bacteroidales</taxon>
        <taxon>Bacteroidaceae</taxon>
        <taxon>Phocaeicola</taxon>
    </lineage>
</organism>
<dbReference type="EMBL" id="QRUU01000132">
    <property type="protein sequence ID" value="RGR88801.1"/>
    <property type="molecule type" value="Genomic_DNA"/>
</dbReference>
<name>A0A412G7C2_9BACT</name>
<evidence type="ECO:0000259" key="4">
    <source>
        <dbReference type="Pfam" id="PF07971"/>
    </source>
</evidence>
<dbReference type="Gene3D" id="1.20.1050.60">
    <property type="entry name" value="alpha-1,2-mannosidase"/>
    <property type="match status" value="1"/>
</dbReference>
<dbReference type="InterPro" id="IPR005887">
    <property type="entry name" value="GH92_a_mannosidase_put"/>
</dbReference>
<comment type="cofactor">
    <cofactor evidence="1">
        <name>Ca(2+)</name>
        <dbReference type="ChEBI" id="CHEBI:29108"/>
    </cofactor>
</comment>
<reference evidence="6 7" key="1">
    <citation type="submission" date="2018-08" db="EMBL/GenBank/DDBJ databases">
        <title>A genome reference for cultivated species of the human gut microbiota.</title>
        <authorList>
            <person name="Zou Y."/>
            <person name="Xue W."/>
            <person name="Luo G."/>
        </authorList>
    </citation>
    <scope>NUCLEOTIDE SEQUENCE [LARGE SCALE GENOMIC DNA]</scope>
    <source>
        <strain evidence="6 7">AF24-2</strain>
    </source>
</reference>
<dbReference type="Gene3D" id="3.30.2080.10">
    <property type="entry name" value="GH92 mannosidase domain"/>
    <property type="match status" value="1"/>
</dbReference>
<dbReference type="NCBIfam" id="TIGR01180">
    <property type="entry name" value="aman2_put"/>
    <property type="match status" value="1"/>
</dbReference>
<sequence>MKLYYYIIISITFMLLSCKSNPDINKQLEPVDYVNPYMGNISHLLVPTFPTIHLPNSMLRIYPERSDYTDQQLHGLPLAVTSHRGCSAFNLSPHQDNNLSPVINYSYDHEIIKPYYYEVLLDEEQINIKYAPSHQSAIYQIEYQQADRPAYIMINSRNGGIKIDNGTVSGYQQLENNTRIYLYMKPDITPLQEGILENKQINSFIKEAKGNDACAVLHFPKGTKTVNLYYGISFISVEQARKNMERELTGADLNTILKKGREIWNKALRTIQVEDNNEENKRVLYTSFYRVFERPVCISEDGRYFSAFDGKIHEDKGKPFYTDDWIWDTYRAAHPLRLLIDEKTETNIIDSYLRMAEQMGNMWMPTFPEITGDSRRMNSNHAVATIADAATKGLNFNLEKAYEACRKGIEEKTLAPWSDAKAGWIDEFYKINGYIPALQEGEQEIDKNVHPFEKRQAIAVTLGTAYDQWCLSQIARILGKNKEADYYSKCAYNYRNVYNSQTGFFHPKDQKGKWITPFDYRYSGGQGARNYYGENNGWIYRWDVPHNIEDLISLMGGKEKFISNLDQMFLEPLGKSKFEFYAQLPDHTGNVGQFSMANEPSLHIPYLYNYAGQPWKTQKLIRTLLKTWFRNDLMGIPGDEDGGGMSAFVVFSSLGFYPVTPGFPAYNIGSPLFSKTKVKLSNGKIFEIEAQGVSEENKYIQSANLNGQKWNKPWFSHDDIKNGGKLILVMGNKPNKTWGNTPDAVPPSTDKLCNNANQQLAF</sequence>
<dbReference type="PROSITE" id="PS51257">
    <property type="entry name" value="PROKAR_LIPOPROTEIN"/>
    <property type="match status" value="1"/>
</dbReference>
<keyword evidence="7" id="KW-1185">Reference proteome</keyword>
<evidence type="ECO:0000256" key="2">
    <source>
        <dbReference type="ARBA" id="ARBA00011245"/>
    </source>
</evidence>
<dbReference type="GO" id="GO:0030246">
    <property type="term" value="F:carbohydrate binding"/>
    <property type="evidence" value="ECO:0007669"/>
    <property type="project" value="InterPro"/>
</dbReference>
<dbReference type="InterPro" id="IPR008928">
    <property type="entry name" value="6-hairpin_glycosidase_sf"/>
</dbReference>
<dbReference type="InterPro" id="IPR012939">
    <property type="entry name" value="Glyco_hydro_92"/>
</dbReference>
<keyword evidence="3" id="KW-0106">Calcium</keyword>
<dbReference type="PANTHER" id="PTHR12143">
    <property type="entry name" value="PEPTIDE N-GLYCANASE PNGASE -RELATED"/>
    <property type="match status" value="1"/>
</dbReference>
<dbReference type="Gene3D" id="1.20.1610.10">
    <property type="entry name" value="alpha-1,2-mannosidases domains"/>
    <property type="match status" value="1"/>
</dbReference>
<dbReference type="AlphaFoldDB" id="A0A412G7C2"/>
<dbReference type="SUPFAM" id="SSF48208">
    <property type="entry name" value="Six-hairpin glycosidases"/>
    <property type="match status" value="1"/>
</dbReference>
<dbReference type="InterPro" id="IPR014718">
    <property type="entry name" value="GH-type_carb-bd"/>
</dbReference>
<evidence type="ECO:0000259" key="5">
    <source>
        <dbReference type="Pfam" id="PF17678"/>
    </source>
</evidence>
<evidence type="ECO:0000313" key="7">
    <source>
        <dbReference type="Proteomes" id="UP000285864"/>
    </source>
</evidence>
<feature type="domain" description="Glycosyl hydrolase family 92 N-terminal" evidence="5">
    <location>
        <begin position="33"/>
        <end position="233"/>
    </location>
</feature>
<dbReference type="Pfam" id="PF17678">
    <property type="entry name" value="Glyco_hydro_92N"/>
    <property type="match status" value="1"/>
</dbReference>
<dbReference type="InterPro" id="IPR050883">
    <property type="entry name" value="PNGase"/>
</dbReference>
<proteinExistence type="predicted"/>
<evidence type="ECO:0000256" key="3">
    <source>
        <dbReference type="ARBA" id="ARBA00022837"/>
    </source>
</evidence>
<dbReference type="FunFam" id="3.30.2080.10:FF:000001">
    <property type="entry name" value="Alpha-1,2-mannosidase subfamily"/>
    <property type="match status" value="1"/>
</dbReference>
<dbReference type="Gene3D" id="2.70.98.10">
    <property type="match status" value="1"/>
</dbReference>
<dbReference type="Proteomes" id="UP000285864">
    <property type="component" value="Unassembled WGS sequence"/>
</dbReference>
<comment type="subunit">
    <text evidence="2">Monomer.</text>
</comment>
<feature type="domain" description="Glycosyl hydrolase family 92" evidence="4">
    <location>
        <begin position="239"/>
        <end position="732"/>
    </location>
</feature>
<evidence type="ECO:0000256" key="1">
    <source>
        <dbReference type="ARBA" id="ARBA00001913"/>
    </source>
</evidence>
<evidence type="ECO:0000313" key="6">
    <source>
        <dbReference type="EMBL" id="RGR88801.1"/>
    </source>
</evidence>
<dbReference type="GO" id="GO:0000224">
    <property type="term" value="F:peptide-N4-(N-acetyl-beta-glucosaminyl)asparagine amidase activity"/>
    <property type="evidence" value="ECO:0007669"/>
    <property type="project" value="TreeGrafter"/>
</dbReference>
<dbReference type="GO" id="GO:0006516">
    <property type="term" value="P:glycoprotein catabolic process"/>
    <property type="evidence" value="ECO:0007669"/>
    <property type="project" value="TreeGrafter"/>
</dbReference>
<keyword evidence="6" id="KW-0378">Hydrolase</keyword>
<dbReference type="PANTHER" id="PTHR12143:SF43">
    <property type="entry name" value="PUTATIVE-RELATED"/>
    <property type="match status" value="1"/>
</dbReference>
<accession>A0A412G7C2</accession>
<gene>
    <name evidence="6" type="ORF">DWY20_14530</name>
</gene>
<comment type="caution">
    <text evidence="6">The sequence shown here is derived from an EMBL/GenBank/DDBJ whole genome shotgun (WGS) entry which is preliminary data.</text>
</comment>
<dbReference type="InterPro" id="IPR041371">
    <property type="entry name" value="GH92_N"/>
</dbReference>
<dbReference type="RefSeq" id="WP_118485363.1">
    <property type="nucleotide sequence ID" value="NZ_QRUU01000132.1"/>
</dbReference>
<dbReference type="Pfam" id="PF07971">
    <property type="entry name" value="Glyco_hydro_92"/>
    <property type="match status" value="1"/>
</dbReference>